<dbReference type="OrthoDB" id="5596992at2759"/>
<feature type="domain" description="Swiss Army Knife RNA repair protein HAD" evidence="2">
    <location>
        <begin position="71"/>
        <end position="274"/>
    </location>
</feature>
<feature type="compositionally biased region" description="Basic residues" evidence="1">
    <location>
        <begin position="535"/>
        <end position="546"/>
    </location>
</feature>
<dbReference type="Proteomes" id="UP000323067">
    <property type="component" value="Chromosome v"/>
</dbReference>
<dbReference type="VEuPathDB" id="FungiDB:CCM_01334"/>
<dbReference type="GO" id="GO:1990259">
    <property type="term" value="F:histone H2AQ104 methyltransferase activity"/>
    <property type="evidence" value="ECO:0007669"/>
    <property type="project" value="TreeGrafter"/>
</dbReference>
<dbReference type="GO" id="GO:0031428">
    <property type="term" value="C:box C/D methylation guide snoRNP complex"/>
    <property type="evidence" value="ECO:0007669"/>
    <property type="project" value="TreeGrafter"/>
</dbReference>
<dbReference type="PANTHER" id="PTHR10335">
    <property type="entry name" value="RRNA 2-O-METHYLTRANSFERASE FIBRILLARIN"/>
    <property type="match status" value="1"/>
</dbReference>
<feature type="compositionally biased region" description="Low complexity" evidence="1">
    <location>
        <begin position="456"/>
        <end position="477"/>
    </location>
</feature>
<dbReference type="PANTHER" id="PTHR10335:SF23">
    <property type="entry name" value="OB FOLD-CONTAINING PROTEIN, NUCLEIC ACID BINDING"/>
    <property type="match status" value="1"/>
</dbReference>
<proteinExistence type="predicted"/>
<feature type="compositionally biased region" description="Gly residues" evidence="1">
    <location>
        <begin position="578"/>
        <end position="593"/>
    </location>
</feature>
<evidence type="ECO:0000313" key="3">
    <source>
        <dbReference type="EMBL" id="ATY63810.1"/>
    </source>
</evidence>
<dbReference type="AlphaFoldDB" id="A0A2H4SL25"/>
<dbReference type="GO" id="GO:0000494">
    <property type="term" value="P:box C/D sno(s)RNA 3'-end processing"/>
    <property type="evidence" value="ECO:0007669"/>
    <property type="project" value="TreeGrafter"/>
</dbReference>
<evidence type="ECO:0000256" key="1">
    <source>
        <dbReference type="SAM" id="MobiDB-lite"/>
    </source>
</evidence>
<sequence>MLFARAGLRRLFSSPRAMASAFGHYNGAGQKRGQLTVTALGRWSSLNKTLPAVDKISALHIYDFDNTLFKTPLPNTALWTGPTIGMLSKQDAFINSGWWHDDRILGATGLGLEQEEARAWEGFWNEKVVELVRLSMRQPDALCVLLTGRGEQRFASLVSRMAASKHLDFDMLCLKPPVGPDSQKFASTMKFKQELLTAIMETYKHAREISIYEDRPAHTQGFRDFLEEYNNAQRVRPTRGPIQGEVIQVNDTQTALDPVVEVAQVQRMINEHNAAMQQQPPHLRPNALCIKRTVYFTSYVVDSADAQKLLALMPSIPRGDNAGRAGDGLRVHGTNIIIVPRPCPKPLLAKVGGLGARMTWQVTGTACHHNALWAACVAPVPPTAAYHTEGRVPLVVLALKQGARPADAAKINTWSAVPPEKRFTFTTTVREKTVLRVEADDPREGEYESLFANKPSRGSNNNNRGSYNNGRGNYNDRGSNKRKHNGDDWNPPKQPAADAAAAAGRGGRGGGRGGRGGPASGRGRGGGGGGGGGKGKGKGRGGHAAHYRSLDDVGFKNGPAEVNYDDSHPPANAPTGPRSGGRSNGGGGGGGGNNVTDLQNYY</sequence>
<accession>A0A2H4SL25</accession>
<dbReference type="VEuPathDB" id="FungiDB:A9K55_004996"/>
<evidence type="ECO:0000313" key="4">
    <source>
        <dbReference type="Proteomes" id="UP000323067"/>
    </source>
</evidence>
<dbReference type="InterPro" id="IPR018812">
    <property type="entry name" value="SAK_HAD"/>
</dbReference>
<name>A0A2H4SL25_CORMI</name>
<gene>
    <name evidence="3" type="ORF">A9K55_004996</name>
</gene>
<dbReference type="GO" id="GO:0003723">
    <property type="term" value="F:RNA binding"/>
    <property type="evidence" value="ECO:0007669"/>
    <property type="project" value="TreeGrafter"/>
</dbReference>
<dbReference type="GO" id="GO:0032040">
    <property type="term" value="C:small-subunit processome"/>
    <property type="evidence" value="ECO:0007669"/>
    <property type="project" value="TreeGrafter"/>
</dbReference>
<protein>
    <recommendedName>
        <fullName evidence="2">Swiss Army Knife RNA repair protein HAD domain-containing protein</fullName>
    </recommendedName>
</protein>
<organism evidence="3 4">
    <name type="scientific">Cordyceps militaris</name>
    <name type="common">Caterpillar fungus</name>
    <name type="synonym">Clavaria militaris</name>
    <dbReference type="NCBI Taxonomy" id="73501"/>
    <lineage>
        <taxon>Eukaryota</taxon>
        <taxon>Fungi</taxon>
        <taxon>Dikarya</taxon>
        <taxon>Ascomycota</taxon>
        <taxon>Pezizomycotina</taxon>
        <taxon>Sordariomycetes</taxon>
        <taxon>Hypocreomycetidae</taxon>
        <taxon>Hypocreales</taxon>
        <taxon>Cordycipitaceae</taxon>
        <taxon>Cordyceps</taxon>
    </lineage>
</organism>
<feature type="compositionally biased region" description="Gly residues" evidence="1">
    <location>
        <begin position="504"/>
        <end position="534"/>
    </location>
</feature>
<dbReference type="EMBL" id="CP023325">
    <property type="protein sequence ID" value="ATY63810.1"/>
    <property type="molecule type" value="Genomic_DNA"/>
</dbReference>
<reference evidence="3 4" key="1">
    <citation type="journal article" date="2017" name="BMC Genomics">
        <title>Chromosome level assembly and secondary metabolite potential of the parasitic fungus Cordyceps militaris.</title>
        <authorList>
            <person name="Kramer G.J."/>
            <person name="Nodwell J.R."/>
        </authorList>
    </citation>
    <scope>NUCLEOTIDE SEQUENCE [LARGE SCALE GENOMIC DNA]</scope>
    <source>
        <strain evidence="3 4">ATCC 34164</strain>
    </source>
</reference>
<dbReference type="Pfam" id="PF10307">
    <property type="entry name" value="HAD_SAK_1"/>
    <property type="match status" value="1"/>
</dbReference>
<evidence type="ECO:0000259" key="2">
    <source>
        <dbReference type="Pfam" id="PF10307"/>
    </source>
</evidence>
<dbReference type="GO" id="GO:0008649">
    <property type="term" value="F:rRNA methyltransferase activity"/>
    <property type="evidence" value="ECO:0007669"/>
    <property type="project" value="TreeGrafter"/>
</dbReference>
<feature type="region of interest" description="Disordered" evidence="1">
    <location>
        <begin position="446"/>
        <end position="602"/>
    </location>
</feature>